<evidence type="ECO:0000256" key="1">
    <source>
        <dbReference type="ARBA" id="ARBA00022737"/>
    </source>
</evidence>
<dbReference type="OrthoDB" id="5106486at2759"/>
<evidence type="ECO:0000256" key="2">
    <source>
        <dbReference type="SAM" id="MobiDB-lite"/>
    </source>
</evidence>
<dbReference type="Pfam" id="PF24883">
    <property type="entry name" value="NPHP3_N"/>
    <property type="match status" value="2"/>
</dbReference>
<feature type="region of interest" description="Disordered" evidence="2">
    <location>
        <begin position="1"/>
        <end position="50"/>
    </location>
</feature>
<name>A0A9W8JD76_9AGAR</name>
<feature type="non-terminal residue" evidence="4">
    <location>
        <position position="1"/>
    </location>
</feature>
<protein>
    <recommendedName>
        <fullName evidence="3">Nephrocystin 3-like N-terminal domain-containing protein</fullName>
    </recommendedName>
</protein>
<dbReference type="PANTHER" id="PTHR10039:SF14">
    <property type="entry name" value="NACHT DOMAIN-CONTAINING PROTEIN"/>
    <property type="match status" value="1"/>
</dbReference>
<evidence type="ECO:0000259" key="3">
    <source>
        <dbReference type="Pfam" id="PF24883"/>
    </source>
</evidence>
<reference evidence="4" key="1">
    <citation type="submission" date="2022-06" db="EMBL/GenBank/DDBJ databases">
        <title>Genome Sequence of Candolleomyces eurysporus.</title>
        <authorList>
            <person name="Buettner E."/>
        </authorList>
    </citation>
    <scope>NUCLEOTIDE SEQUENCE</scope>
    <source>
        <strain evidence="4">VTCC 930004</strain>
    </source>
</reference>
<sequence>MTPEAKPTSSKPSFRWPWLKKRKGNRTVGQQPEAQVPTKQANSEESNDGRIQPVPIASMQMASPIVGASNTADTSSSDEWRLENTLATQKGTCPCQNGLEFEMIQAAVSNTGAPSNLFSNASHFVVKRLQVDASQHGSNSNDPSGWQMLLQKTAPNALHDSKYRFDPPKCDEDTRVEVTEELMGWIQDRESPQRLLCMTGAAGSGKSALQQTVAEKCSGLDILSSTFFFSSTDPTRNTVSAVIPTIAYQLGSSKPALREAISAAVTKDPLIFEKSLKTQMNKLIVNPVEDLFQECSKPELAALPYTILIDGLDECSDEERQAELLATIDDCLLQNGALPFRVFIASRPEWAIHSALEVTGHLHQKAYHIQLSDQYDASGDIRRVLWRRLRDIGRRSGDPRALSPSWPSKQDIEILVANASGQFIYAATVIKFVSERRSSPVDRLQAVITWTPEDRAQPFAALDLLYTNIVSAAKEAYEAAHLDRDFLLLFSIADLEEVPQMFTFTQNPITPEELRFYHKSFTDFLGSAVRSKSLFVPEARAIEFVARLLQNTAPNALHDSKYRFDPPKCDEDTRVEVIEELVGWIQDRESPQRLLCMTGAAGSGKSALQQTVAEKCSRLDILSSTFFFSSTDPTRNTVSAVIPTIAYQLGLNNTTVREAISAAVTKDPLIFEKSLATQMNKLIVNPIEGLSQQISKPELTALPYAILIDGLDECTDEQRQAELLETIDDCLLQNDTLPFRIFIASRPEWAIRSALEDTGYLHQKAYHIQLSDQYDAGSDIRRSLWRRLREIGRRSGDPRARPPSWPSEEDIETLVANASGQFIYAATVIKFVSERRSSPVDRLRTVLTWTPEDQAQPFAALDLLYTNIVSAAKQAYEAAHPDRDFLLLLRVYQLLRSTRWTLHVVPSLAASDEIMGLEENSHRWLISDLRSLVTAEAAPPGARLYELLHFYHKSFQDFLDSASRSKSLFVPESRAAEFVIATCVGALDRHGSSNFEKLKRWEILDKRIEEQVDTDSSSKPFLKPLVDGWLALLSYALLDYERRHDQEYHQVIQTLHDKWQQICETWSDSED</sequence>
<feature type="compositionally biased region" description="Polar residues" evidence="2">
    <location>
        <begin position="27"/>
        <end position="44"/>
    </location>
</feature>
<feature type="domain" description="Nephrocystin 3-like N-terminal" evidence="3">
    <location>
        <begin position="583"/>
        <end position="746"/>
    </location>
</feature>
<proteinExistence type="predicted"/>
<evidence type="ECO:0000313" key="4">
    <source>
        <dbReference type="EMBL" id="KAJ2932472.1"/>
    </source>
</evidence>
<dbReference type="Gene3D" id="3.40.50.300">
    <property type="entry name" value="P-loop containing nucleotide triphosphate hydrolases"/>
    <property type="match status" value="2"/>
</dbReference>
<gene>
    <name evidence="4" type="ORF">H1R20_g4616</name>
</gene>
<dbReference type="SUPFAM" id="SSF52540">
    <property type="entry name" value="P-loop containing nucleoside triphosphate hydrolases"/>
    <property type="match status" value="2"/>
</dbReference>
<dbReference type="Proteomes" id="UP001140091">
    <property type="component" value="Unassembled WGS sequence"/>
</dbReference>
<dbReference type="InterPro" id="IPR027417">
    <property type="entry name" value="P-loop_NTPase"/>
</dbReference>
<keyword evidence="1" id="KW-0677">Repeat</keyword>
<dbReference type="AlphaFoldDB" id="A0A9W8JD76"/>
<dbReference type="InterPro" id="IPR056884">
    <property type="entry name" value="NPHP3-like_N"/>
</dbReference>
<dbReference type="PANTHER" id="PTHR10039">
    <property type="entry name" value="AMELOGENIN"/>
    <property type="match status" value="1"/>
</dbReference>
<accession>A0A9W8JD76</accession>
<comment type="caution">
    <text evidence="4">The sequence shown here is derived from an EMBL/GenBank/DDBJ whole genome shotgun (WGS) entry which is preliminary data.</text>
</comment>
<feature type="domain" description="Nephrocystin 3-like N-terminal" evidence="3">
    <location>
        <begin position="181"/>
        <end position="347"/>
    </location>
</feature>
<keyword evidence="5" id="KW-1185">Reference proteome</keyword>
<organism evidence="4 5">
    <name type="scientific">Candolleomyces eurysporus</name>
    <dbReference type="NCBI Taxonomy" id="2828524"/>
    <lineage>
        <taxon>Eukaryota</taxon>
        <taxon>Fungi</taxon>
        <taxon>Dikarya</taxon>
        <taxon>Basidiomycota</taxon>
        <taxon>Agaricomycotina</taxon>
        <taxon>Agaricomycetes</taxon>
        <taxon>Agaricomycetidae</taxon>
        <taxon>Agaricales</taxon>
        <taxon>Agaricineae</taxon>
        <taxon>Psathyrellaceae</taxon>
        <taxon>Candolleomyces</taxon>
    </lineage>
</organism>
<evidence type="ECO:0000313" key="5">
    <source>
        <dbReference type="Proteomes" id="UP001140091"/>
    </source>
</evidence>
<dbReference type="EMBL" id="JANBPK010000771">
    <property type="protein sequence ID" value="KAJ2932472.1"/>
    <property type="molecule type" value="Genomic_DNA"/>
</dbReference>